<dbReference type="InterPro" id="IPR007163">
    <property type="entry name" value="VCA0040-like"/>
</dbReference>
<dbReference type="Pfam" id="PF04018">
    <property type="entry name" value="VCA0040-like"/>
    <property type="match status" value="1"/>
</dbReference>
<dbReference type="Proteomes" id="UP000184050">
    <property type="component" value="Unassembled WGS sequence"/>
</dbReference>
<organism evidence="2 3">
    <name type="scientific">Tangfeifania diversioriginum</name>
    <dbReference type="NCBI Taxonomy" id="1168035"/>
    <lineage>
        <taxon>Bacteria</taxon>
        <taxon>Pseudomonadati</taxon>
        <taxon>Bacteroidota</taxon>
        <taxon>Bacteroidia</taxon>
        <taxon>Marinilabiliales</taxon>
        <taxon>Prolixibacteraceae</taxon>
        <taxon>Tangfeifania</taxon>
    </lineage>
</organism>
<evidence type="ECO:0000313" key="2">
    <source>
        <dbReference type="EMBL" id="SHJ05780.1"/>
    </source>
</evidence>
<name>A0A1M6G750_9BACT</name>
<evidence type="ECO:0000256" key="1">
    <source>
        <dbReference type="SAM" id="Phobius"/>
    </source>
</evidence>
<protein>
    <submittedName>
        <fullName evidence="2">Putative membrane protein</fullName>
    </submittedName>
</protein>
<sequence>MKRTAKNYLLLILKGMGMGAADVVPGVSGGTIAFITGIYEELVFSIKSINLQAVKLFFSGKFAEFWKHINGTFLLSVVLGIGISVFSLAKLLEFLLNQFPILIWSFFFGLIIASAIYVARTIKEWNAGTVIAGVAGIVVAYFITVISPAEANTTWWFIFLSGSIAICAMILPGISGSFILVLLGMYKFILSAVGNLELAIILTFLAGAAVGIIAFSNILSWFLKHFHNLTIAVLSGFMVGSLNKVWPWKEVTETFIDRHGETRPLVEQNVLPGTYEQVTGSEAWLLGAIVMAVAGFAIIFVIEGLTKPKKEKQ</sequence>
<reference evidence="2 3" key="1">
    <citation type="submission" date="2016-11" db="EMBL/GenBank/DDBJ databases">
        <authorList>
            <person name="Jaros S."/>
            <person name="Januszkiewicz K."/>
            <person name="Wedrychowicz H."/>
        </authorList>
    </citation>
    <scope>NUCLEOTIDE SEQUENCE [LARGE SCALE GENOMIC DNA]</scope>
    <source>
        <strain evidence="2 3">DSM 27063</strain>
    </source>
</reference>
<dbReference type="PANTHER" id="PTHR37308">
    <property type="entry name" value="INTEGRAL MEMBRANE PROTEIN"/>
    <property type="match status" value="1"/>
</dbReference>
<keyword evidence="1" id="KW-1133">Transmembrane helix</keyword>
<dbReference type="PANTHER" id="PTHR37308:SF1">
    <property type="entry name" value="POLYPRENYL-PHOSPHATE TRANSPORTER"/>
    <property type="match status" value="1"/>
</dbReference>
<keyword evidence="1" id="KW-0472">Membrane</keyword>
<keyword evidence="1" id="KW-0812">Transmembrane</keyword>
<gene>
    <name evidence="2" type="ORF">SAMN05444280_11058</name>
</gene>
<dbReference type="AlphaFoldDB" id="A0A1M6G750"/>
<feature type="transmembrane region" description="Helical" evidence="1">
    <location>
        <begin position="101"/>
        <end position="118"/>
    </location>
</feature>
<keyword evidence="3" id="KW-1185">Reference proteome</keyword>
<dbReference type="EMBL" id="FQZE01000010">
    <property type="protein sequence ID" value="SHJ05780.1"/>
    <property type="molecule type" value="Genomic_DNA"/>
</dbReference>
<dbReference type="OrthoDB" id="9793746at2"/>
<feature type="transmembrane region" description="Helical" evidence="1">
    <location>
        <begin position="130"/>
        <end position="149"/>
    </location>
</feature>
<evidence type="ECO:0000313" key="3">
    <source>
        <dbReference type="Proteomes" id="UP000184050"/>
    </source>
</evidence>
<dbReference type="RefSeq" id="WP_073168284.1">
    <property type="nucleotide sequence ID" value="NZ_FQZE01000010.1"/>
</dbReference>
<feature type="transmembrane region" description="Helical" evidence="1">
    <location>
        <begin position="198"/>
        <end position="223"/>
    </location>
</feature>
<feature type="transmembrane region" description="Helical" evidence="1">
    <location>
        <begin position="155"/>
        <end position="186"/>
    </location>
</feature>
<feature type="transmembrane region" description="Helical" evidence="1">
    <location>
        <begin position="283"/>
        <end position="302"/>
    </location>
</feature>
<dbReference type="STRING" id="1168035.SAMN05444280_11058"/>
<proteinExistence type="predicted"/>
<accession>A0A1M6G750</accession>
<feature type="transmembrane region" description="Helical" evidence="1">
    <location>
        <begin position="69"/>
        <end position="89"/>
    </location>
</feature>